<evidence type="ECO:0000313" key="3">
    <source>
        <dbReference type="Proteomes" id="UP000050424"/>
    </source>
</evidence>
<keyword evidence="3" id="KW-1185">Reference proteome</keyword>
<sequence>MAATYPQIVLFGDSLFQHAVEILDGFSFQSALQQHLCRRLDVVNRGLSGWTSAHALQHVPDIFPERNGDSGPRMEYLVILLGANDAVIELPTTSQHVDIGTYKDNLTKIINHPRITAHKPTILLVTPPPLDQLKVRGLNMAAGHPQETRTSAISASYSEAAREVARENTGVVLVDLWKAIMDKAIEMAPGDYQPGGPWLGSPENGKAGGLDELLPDGLHMSGKAYRVFYDTILPYIGKKWQGLASDDPSPDPLPLSTIFLGDLDLPVTIYATKLEDYNQRHSRIHDLGVVSIRIDALAFPQRHRTGYYVIQQHTIDPATVISEQSLPGRPLVVETSWSLPGDVAGEVDLVN</sequence>
<dbReference type="PANTHER" id="PTHR14209:SF19">
    <property type="entry name" value="ISOAMYL ACETATE-HYDROLYZING ESTERASE 1 HOMOLOG"/>
    <property type="match status" value="1"/>
</dbReference>
<dbReference type="PANTHER" id="PTHR14209">
    <property type="entry name" value="ISOAMYL ACETATE-HYDROLYZING ESTERASE 1"/>
    <property type="match status" value="1"/>
</dbReference>
<feature type="domain" description="SGNH hydrolase-type esterase" evidence="1">
    <location>
        <begin position="10"/>
        <end position="226"/>
    </location>
</feature>
<proteinExistence type="predicted"/>
<organism evidence="2 3">
    <name type="scientific">Neonectria ditissima</name>
    <dbReference type="NCBI Taxonomy" id="78410"/>
    <lineage>
        <taxon>Eukaryota</taxon>
        <taxon>Fungi</taxon>
        <taxon>Dikarya</taxon>
        <taxon>Ascomycota</taxon>
        <taxon>Pezizomycotina</taxon>
        <taxon>Sordariomycetes</taxon>
        <taxon>Hypocreomycetidae</taxon>
        <taxon>Hypocreales</taxon>
        <taxon>Nectriaceae</taxon>
        <taxon>Neonectria</taxon>
    </lineage>
</organism>
<comment type="caution">
    <text evidence="2">The sequence shown here is derived from an EMBL/GenBank/DDBJ whole genome shotgun (WGS) entry which is preliminary data.</text>
</comment>
<dbReference type="EMBL" id="LKCW01000043">
    <property type="protein sequence ID" value="KPM42771.1"/>
    <property type="molecule type" value="Genomic_DNA"/>
</dbReference>
<dbReference type="CDD" id="cd01838">
    <property type="entry name" value="Isoamyl_acetate_hydrolase_like"/>
    <property type="match status" value="1"/>
</dbReference>
<name>A0A0P7BQK7_9HYPO</name>
<dbReference type="STRING" id="78410.A0A0P7BQK7"/>
<dbReference type="SUPFAM" id="SSF52266">
    <property type="entry name" value="SGNH hydrolase"/>
    <property type="match status" value="1"/>
</dbReference>
<dbReference type="InterPro" id="IPR045136">
    <property type="entry name" value="Iah1-like"/>
</dbReference>
<dbReference type="Proteomes" id="UP000050424">
    <property type="component" value="Unassembled WGS sequence"/>
</dbReference>
<dbReference type="InterPro" id="IPR013830">
    <property type="entry name" value="SGNH_hydro"/>
</dbReference>
<evidence type="ECO:0000313" key="2">
    <source>
        <dbReference type="EMBL" id="KPM42771.1"/>
    </source>
</evidence>
<dbReference type="Pfam" id="PF13472">
    <property type="entry name" value="Lipase_GDSL_2"/>
    <property type="match status" value="1"/>
</dbReference>
<dbReference type="AlphaFoldDB" id="A0A0P7BQK7"/>
<reference evidence="2 3" key="1">
    <citation type="submission" date="2015-09" db="EMBL/GenBank/DDBJ databases">
        <title>Draft genome of a European isolate of the apple canker pathogen Neonectria ditissima.</title>
        <authorList>
            <person name="Gomez-Cortecero A."/>
            <person name="Harrison R.J."/>
            <person name="Armitage A.D."/>
        </authorList>
    </citation>
    <scope>NUCLEOTIDE SEQUENCE [LARGE SCALE GENOMIC DNA]</scope>
    <source>
        <strain evidence="2 3">R09/05</strain>
    </source>
</reference>
<protein>
    <recommendedName>
        <fullName evidence="1">SGNH hydrolase-type esterase domain-containing protein</fullName>
    </recommendedName>
</protein>
<gene>
    <name evidence="2" type="ORF">AK830_g3781</name>
</gene>
<dbReference type="InterPro" id="IPR036514">
    <property type="entry name" value="SGNH_hydro_sf"/>
</dbReference>
<dbReference type="Gene3D" id="3.40.50.1110">
    <property type="entry name" value="SGNH hydrolase"/>
    <property type="match status" value="1"/>
</dbReference>
<evidence type="ECO:0000259" key="1">
    <source>
        <dbReference type="Pfam" id="PF13472"/>
    </source>
</evidence>
<dbReference type="OrthoDB" id="671439at2759"/>
<accession>A0A0P7BQK7</accession>